<accession>A0A0F9U2E0</accession>
<dbReference type="InterPro" id="IPR036390">
    <property type="entry name" value="WH_DNA-bd_sf"/>
</dbReference>
<evidence type="ECO:0000313" key="1">
    <source>
        <dbReference type="EMBL" id="KKN47783.1"/>
    </source>
</evidence>
<dbReference type="AlphaFoldDB" id="A0A0F9U2E0"/>
<protein>
    <recommendedName>
        <fullName evidence="2">Helix-turn-helix type 11 domain-containing protein</fullName>
    </recommendedName>
</protein>
<evidence type="ECO:0008006" key="2">
    <source>
        <dbReference type="Google" id="ProtNLM"/>
    </source>
</evidence>
<sequence>MINKIPGLTIHELSRKINLSMRKVNRYVKKLVKDEIVEGKYFPTPMRELINWDEMKYTNTPE</sequence>
<dbReference type="Gene3D" id="1.10.10.10">
    <property type="entry name" value="Winged helix-like DNA-binding domain superfamily/Winged helix DNA-binding domain"/>
    <property type="match status" value="1"/>
</dbReference>
<proteinExistence type="predicted"/>
<organism evidence="1">
    <name type="scientific">marine sediment metagenome</name>
    <dbReference type="NCBI Taxonomy" id="412755"/>
    <lineage>
        <taxon>unclassified sequences</taxon>
        <taxon>metagenomes</taxon>
        <taxon>ecological metagenomes</taxon>
    </lineage>
</organism>
<comment type="caution">
    <text evidence="1">The sequence shown here is derived from an EMBL/GenBank/DDBJ whole genome shotgun (WGS) entry which is preliminary data.</text>
</comment>
<dbReference type="EMBL" id="LAZR01001257">
    <property type="protein sequence ID" value="KKN47783.1"/>
    <property type="molecule type" value="Genomic_DNA"/>
</dbReference>
<gene>
    <name evidence="1" type="ORF">LCGC14_0659490</name>
</gene>
<dbReference type="SUPFAM" id="SSF46785">
    <property type="entry name" value="Winged helix' DNA-binding domain"/>
    <property type="match status" value="1"/>
</dbReference>
<reference evidence="1" key="1">
    <citation type="journal article" date="2015" name="Nature">
        <title>Complex archaea that bridge the gap between prokaryotes and eukaryotes.</title>
        <authorList>
            <person name="Spang A."/>
            <person name="Saw J.H."/>
            <person name="Jorgensen S.L."/>
            <person name="Zaremba-Niedzwiedzka K."/>
            <person name="Martijn J."/>
            <person name="Lind A.E."/>
            <person name="van Eijk R."/>
            <person name="Schleper C."/>
            <person name="Guy L."/>
            <person name="Ettema T.J."/>
        </authorList>
    </citation>
    <scope>NUCLEOTIDE SEQUENCE</scope>
</reference>
<dbReference type="InterPro" id="IPR036388">
    <property type="entry name" value="WH-like_DNA-bd_sf"/>
</dbReference>
<dbReference type="Pfam" id="PF13412">
    <property type="entry name" value="HTH_24"/>
    <property type="match status" value="1"/>
</dbReference>
<name>A0A0F9U2E0_9ZZZZ</name>